<sequence>MLKLWWLRYYWCCLPPCQPSYHRQQHPWNRLFACWNVRPRIIPVARSVRPVWAAVGCDPMNQRNRAYHRSLRRGLRWMFSASVALVARSCYRARPQARVWE</sequence>
<accession>A0A2M4DNX2</accession>
<reference evidence="1" key="1">
    <citation type="submission" date="2018-01" db="EMBL/GenBank/DDBJ databases">
        <title>An insight into the sialome of Amazonian anophelines.</title>
        <authorList>
            <person name="Ribeiro J.M."/>
            <person name="Scarpassa V."/>
            <person name="Calvo E."/>
        </authorList>
    </citation>
    <scope>NUCLEOTIDE SEQUENCE</scope>
</reference>
<dbReference type="AlphaFoldDB" id="A0A2M4DNX2"/>
<dbReference type="EMBL" id="GGFL01015051">
    <property type="protein sequence ID" value="MBW79229.1"/>
    <property type="molecule type" value="Transcribed_RNA"/>
</dbReference>
<evidence type="ECO:0000313" key="1">
    <source>
        <dbReference type="EMBL" id="MBW79229.1"/>
    </source>
</evidence>
<name>A0A2M4DNX2_ANODA</name>
<organism evidence="1">
    <name type="scientific">Anopheles darlingi</name>
    <name type="common">Mosquito</name>
    <dbReference type="NCBI Taxonomy" id="43151"/>
    <lineage>
        <taxon>Eukaryota</taxon>
        <taxon>Metazoa</taxon>
        <taxon>Ecdysozoa</taxon>
        <taxon>Arthropoda</taxon>
        <taxon>Hexapoda</taxon>
        <taxon>Insecta</taxon>
        <taxon>Pterygota</taxon>
        <taxon>Neoptera</taxon>
        <taxon>Endopterygota</taxon>
        <taxon>Diptera</taxon>
        <taxon>Nematocera</taxon>
        <taxon>Culicoidea</taxon>
        <taxon>Culicidae</taxon>
        <taxon>Anophelinae</taxon>
        <taxon>Anopheles</taxon>
    </lineage>
</organism>
<protein>
    <submittedName>
        <fullName evidence="1">Putative secreted protein</fullName>
    </submittedName>
</protein>
<proteinExistence type="predicted"/>